<protein>
    <submittedName>
        <fullName evidence="9">Sodium:proton antiporter</fullName>
    </submittedName>
</protein>
<evidence type="ECO:0000256" key="1">
    <source>
        <dbReference type="ARBA" id="ARBA00004141"/>
    </source>
</evidence>
<dbReference type="SUPFAM" id="SSF55008">
    <property type="entry name" value="HMA, heavy metal-associated domain"/>
    <property type="match status" value="1"/>
</dbReference>
<sequence>MSDSCGNSCNNTAQSTDQVTKVPDHGLVSTFEVTKMDCPSEESMIRMALENCQSLKAMDFDIPGRRLKVYHENGIEEIQQKLTNLNLGASLLETQQIDSEALSVIISNAKSENSQEFRVLIWLLIINAAMFVVEFAIGILAQSTGLIADSLDMFADAAVYGTAIYAVGKSNQLKLKAAHLSGWVQVLLGTGALIEVIRRFIYGSEPVSTLMIVMGLVALVANVTCLLLIAKKKDSGAHMKASWIFSANDVIANTGVILAGVLVMLTGSAIPDLIIGLVIAVVVLNGARRILQIKS</sequence>
<keyword evidence="4 7" id="KW-1133">Transmembrane helix</keyword>
<keyword evidence="2 7" id="KW-0812">Transmembrane</keyword>
<reference evidence="9" key="2">
    <citation type="submission" date="2020-09" db="EMBL/GenBank/DDBJ databases">
        <authorList>
            <person name="Sun Q."/>
            <person name="Zhou Y."/>
        </authorList>
    </citation>
    <scope>NUCLEOTIDE SEQUENCE</scope>
    <source>
        <strain evidence="9">CGMCC 1.12181</strain>
    </source>
</reference>
<evidence type="ECO:0000256" key="3">
    <source>
        <dbReference type="ARBA" id="ARBA00022906"/>
    </source>
</evidence>
<evidence type="ECO:0000313" key="10">
    <source>
        <dbReference type="Proteomes" id="UP000605253"/>
    </source>
</evidence>
<dbReference type="Pfam" id="PF01545">
    <property type="entry name" value="Cation_efflux"/>
    <property type="match status" value="1"/>
</dbReference>
<feature type="domain" description="Cation efflux protein transmembrane" evidence="8">
    <location>
        <begin position="123"/>
        <end position="291"/>
    </location>
</feature>
<proteinExistence type="predicted"/>
<feature type="compositionally biased region" description="Polar residues" evidence="6">
    <location>
        <begin position="1"/>
        <end position="19"/>
    </location>
</feature>
<evidence type="ECO:0000313" key="9">
    <source>
        <dbReference type="EMBL" id="GGG02342.1"/>
    </source>
</evidence>
<evidence type="ECO:0000256" key="4">
    <source>
        <dbReference type="ARBA" id="ARBA00022989"/>
    </source>
</evidence>
<organism evidence="9 10">
    <name type="scientific">Marinicella pacifica</name>
    <dbReference type="NCBI Taxonomy" id="1171543"/>
    <lineage>
        <taxon>Bacteria</taxon>
        <taxon>Pseudomonadati</taxon>
        <taxon>Pseudomonadota</taxon>
        <taxon>Gammaproteobacteria</taxon>
        <taxon>Lysobacterales</taxon>
        <taxon>Marinicellaceae</taxon>
        <taxon>Marinicella</taxon>
    </lineage>
</organism>
<dbReference type="EMBL" id="BMEO01000016">
    <property type="protein sequence ID" value="GGG02342.1"/>
    <property type="molecule type" value="Genomic_DNA"/>
</dbReference>
<dbReference type="GO" id="GO:0005385">
    <property type="term" value="F:zinc ion transmembrane transporter activity"/>
    <property type="evidence" value="ECO:0007669"/>
    <property type="project" value="TreeGrafter"/>
</dbReference>
<evidence type="ECO:0000256" key="7">
    <source>
        <dbReference type="SAM" id="Phobius"/>
    </source>
</evidence>
<feature type="transmembrane region" description="Helical" evidence="7">
    <location>
        <begin position="250"/>
        <end position="267"/>
    </location>
</feature>
<evidence type="ECO:0000256" key="6">
    <source>
        <dbReference type="SAM" id="MobiDB-lite"/>
    </source>
</evidence>
<gene>
    <name evidence="9" type="ORF">GCM10011365_24370</name>
</gene>
<accession>A0A917FTR6</accession>
<comment type="subcellular location">
    <subcellularLocation>
        <location evidence="1">Membrane</location>
        <topology evidence="1">Multi-pass membrane protein</topology>
    </subcellularLocation>
</comment>
<keyword evidence="3" id="KW-0862">Zinc</keyword>
<dbReference type="PANTHER" id="PTHR11562:SF17">
    <property type="entry name" value="RE54080P-RELATED"/>
    <property type="match status" value="1"/>
</dbReference>
<dbReference type="PANTHER" id="PTHR11562">
    <property type="entry name" value="CATION EFFLUX PROTEIN/ ZINC TRANSPORTER"/>
    <property type="match status" value="1"/>
</dbReference>
<dbReference type="GO" id="GO:0046872">
    <property type="term" value="F:metal ion binding"/>
    <property type="evidence" value="ECO:0007669"/>
    <property type="project" value="InterPro"/>
</dbReference>
<feature type="transmembrane region" description="Helical" evidence="7">
    <location>
        <begin position="147"/>
        <end position="168"/>
    </location>
</feature>
<evidence type="ECO:0000259" key="8">
    <source>
        <dbReference type="Pfam" id="PF01545"/>
    </source>
</evidence>
<keyword evidence="3" id="KW-0813">Transport</keyword>
<dbReference type="InterPro" id="IPR036163">
    <property type="entry name" value="HMA_dom_sf"/>
</dbReference>
<reference evidence="9" key="1">
    <citation type="journal article" date="2014" name="Int. J. Syst. Evol. Microbiol.">
        <title>Complete genome sequence of Corynebacterium casei LMG S-19264T (=DSM 44701T), isolated from a smear-ripened cheese.</title>
        <authorList>
            <consortium name="US DOE Joint Genome Institute (JGI-PGF)"/>
            <person name="Walter F."/>
            <person name="Albersmeier A."/>
            <person name="Kalinowski J."/>
            <person name="Ruckert C."/>
        </authorList>
    </citation>
    <scope>NUCLEOTIDE SEQUENCE</scope>
    <source>
        <strain evidence="9">CGMCC 1.12181</strain>
    </source>
</reference>
<feature type="region of interest" description="Disordered" evidence="6">
    <location>
        <begin position="1"/>
        <end position="21"/>
    </location>
</feature>
<dbReference type="GO" id="GO:0005886">
    <property type="term" value="C:plasma membrane"/>
    <property type="evidence" value="ECO:0007669"/>
    <property type="project" value="TreeGrafter"/>
</dbReference>
<dbReference type="Gene3D" id="1.20.1510.10">
    <property type="entry name" value="Cation efflux protein transmembrane domain"/>
    <property type="match status" value="1"/>
</dbReference>
<feature type="transmembrane region" description="Helical" evidence="7">
    <location>
        <begin position="273"/>
        <end position="291"/>
    </location>
</feature>
<dbReference type="AlphaFoldDB" id="A0A917FTR6"/>
<dbReference type="RefSeq" id="WP_188366039.1">
    <property type="nucleotide sequence ID" value="NZ_BAABJF010000013.1"/>
</dbReference>
<comment type="caution">
    <text evidence="9">The sequence shown here is derived from an EMBL/GenBank/DDBJ whole genome shotgun (WGS) entry which is preliminary data.</text>
</comment>
<name>A0A917FTR6_9GAMM</name>
<evidence type="ECO:0000256" key="2">
    <source>
        <dbReference type="ARBA" id="ARBA00022692"/>
    </source>
</evidence>
<evidence type="ECO:0000256" key="5">
    <source>
        <dbReference type="ARBA" id="ARBA00023136"/>
    </source>
</evidence>
<dbReference type="InterPro" id="IPR050681">
    <property type="entry name" value="CDF/SLC30A"/>
</dbReference>
<dbReference type="Proteomes" id="UP000605253">
    <property type="component" value="Unassembled WGS sequence"/>
</dbReference>
<keyword evidence="10" id="KW-1185">Reference proteome</keyword>
<dbReference type="SUPFAM" id="SSF161111">
    <property type="entry name" value="Cation efflux protein transmembrane domain-like"/>
    <property type="match status" value="1"/>
</dbReference>
<feature type="transmembrane region" description="Helical" evidence="7">
    <location>
        <begin position="180"/>
        <end position="201"/>
    </location>
</feature>
<dbReference type="InterPro" id="IPR058533">
    <property type="entry name" value="Cation_efflux_TM"/>
</dbReference>
<keyword evidence="3" id="KW-0864">Zinc transport</keyword>
<keyword evidence="5 7" id="KW-0472">Membrane</keyword>
<feature type="transmembrane region" description="Helical" evidence="7">
    <location>
        <begin position="119"/>
        <end position="141"/>
    </location>
</feature>
<dbReference type="InterPro" id="IPR027469">
    <property type="entry name" value="Cation_efflux_TMD_sf"/>
</dbReference>
<keyword evidence="3" id="KW-0406">Ion transport</keyword>
<feature type="transmembrane region" description="Helical" evidence="7">
    <location>
        <begin position="207"/>
        <end position="229"/>
    </location>
</feature>